<keyword evidence="2" id="KW-0560">Oxidoreductase</keyword>
<feature type="domain" description="Ketoreductase" evidence="3">
    <location>
        <begin position="6"/>
        <end position="188"/>
    </location>
</feature>
<evidence type="ECO:0000313" key="5">
    <source>
        <dbReference type="Proteomes" id="UP000478183"/>
    </source>
</evidence>
<dbReference type="PANTHER" id="PTHR42760">
    <property type="entry name" value="SHORT-CHAIN DEHYDROGENASES/REDUCTASES FAMILY MEMBER"/>
    <property type="match status" value="1"/>
</dbReference>
<evidence type="ECO:0000256" key="2">
    <source>
        <dbReference type="ARBA" id="ARBA00023002"/>
    </source>
</evidence>
<dbReference type="PRINTS" id="PR00080">
    <property type="entry name" value="SDRFAMILY"/>
</dbReference>
<dbReference type="PANTHER" id="PTHR42760:SF133">
    <property type="entry name" value="3-OXOACYL-[ACYL-CARRIER-PROTEIN] REDUCTASE"/>
    <property type="match status" value="1"/>
</dbReference>
<reference evidence="4 5" key="1">
    <citation type="submission" date="2019-11" db="EMBL/GenBank/DDBJ databases">
        <authorList>
            <person name="Dong K."/>
        </authorList>
    </citation>
    <scope>NUCLEOTIDE SEQUENCE [LARGE SCALE GENOMIC DNA]</scope>
    <source>
        <strain evidence="4 5">NBRC 111993</strain>
    </source>
</reference>
<dbReference type="Pfam" id="PF13561">
    <property type="entry name" value="adh_short_C2"/>
    <property type="match status" value="1"/>
</dbReference>
<evidence type="ECO:0000259" key="3">
    <source>
        <dbReference type="SMART" id="SM00822"/>
    </source>
</evidence>
<comment type="caution">
    <text evidence="4">The sequence shown here is derived from an EMBL/GenBank/DDBJ whole genome shotgun (WGS) entry which is preliminary data.</text>
</comment>
<protein>
    <submittedName>
        <fullName evidence="4">SDR family oxidoreductase</fullName>
    </submittedName>
</protein>
<dbReference type="SUPFAM" id="SSF51735">
    <property type="entry name" value="NAD(P)-binding Rossmann-fold domains"/>
    <property type="match status" value="1"/>
</dbReference>
<dbReference type="RefSeq" id="WP_155097352.1">
    <property type="nucleotide sequence ID" value="NZ_WMIE01000024.1"/>
</dbReference>
<proteinExistence type="inferred from homology"/>
<accession>A0A6L6JD12</accession>
<dbReference type="InterPro" id="IPR020904">
    <property type="entry name" value="Sc_DH/Rdtase_CS"/>
</dbReference>
<evidence type="ECO:0000256" key="1">
    <source>
        <dbReference type="ARBA" id="ARBA00006484"/>
    </source>
</evidence>
<dbReference type="EMBL" id="WMIE01000024">
    <property type="protein sequence ID" value="MTH80002.1"/>
    <property type="molecule type" value="Genomic_DNA"/>
</dbReference>
<evidence type="ECO:0000313" key="4">
    <source>
        <dbReference type="EMBL" id="MTH80002.1"/>
    </source>
</evidence>
<dbReference type="OrthoDB" id="9789398at2"/>
<dbReference type="InterPro" id="IPR002347">
    <property type="entry name" value="SDR_fam"/>
</dbReference>
<gene>
    <name evidence="4" type="ORF">GL286_20050</name>
</gene>
<dbReference type="InterPro" id="IPR057326">
    <property type="entry name" value="KR_dom"/>
</dbReference>
<dbReference type="Gene3D" id="3.40.50.720">
    <property type="entry name" value="NAD(P)-binding Rossmann-like Domain"/>
    <property type="match status" value="1"/>
</dbReference>
<name>A0A6L6JD12_9RHOB</name>
<dbReference type="PRINTS" id="PR00081">
    <property type="entry name" value="GDHRDH"/>
</dbReference>
<dbReference type="GO" id="GO:0016616">
    <property type="term" value="F:oxidoreductase activity, acting on the CH-OH group of donors, NAD or NADP as acceptor"/>
    <property type="evidence" value="ECO:0007669"/>
    <property type="project" value="TreeGrafter"/>
</dbReference>
<dbReference type="AlphaFoldDB" id="A0A6L6JD12"/>
<keyword evidence="5" id="KW-1185">Reference proteome</keyword>
<organism evidence="4 5">
    <name type="scientific">Paracoccus aestuariivivens</name>
    <dbReference type="NCBI Taxonomy" id="1820333"/>
    <lineage>
        <taxon>Bacteria</taxon>
        <taxon>Pseudomonadati</taxon>
        <taxon>Pseudomonadota</taxon>
        <taxon>Alphaproteobacteria</taxon>
        <taxon>Rhodobacterales</taxon>
        <taxon>Paracoccaceae</taxon>
        <taxon>Paracoccus</taxon>
    </lineage>
</organism>
<comment type="similarity">
    <text evidence="1">Belongs to the short-chain dehydrogenases/reductases (SDR) family.</text>
</comment>
<dbReference type="CDD" id="cd05233">
    <property type="entry name" value="SDR_c"/>
    <property type="match status" value="1"/>
</dbReference>
<dbReference type="Proteomes" id="UP000478183">
    <property type="component" value="Unassembled WGS sequence"/>
</dbReference>
<dbReference type="InterPro" id="IPR036291">
    <property type="entry name" value="NAD(P)-bd_dom_sf"/>
</dbReference>
<dbReference type="SMART" id="SM00822">
    <property type="entry name" value="PKS_KR"/>
    <property type="match status" value="1"/>
</dbReference>
<sequence>MLYKDRVVVITGAGQGIGRAYAHAFAQQGAAVVIADLNPATGAAVANEITAANGRAISTVTDVADEASTQDMAATALQAFGRIDVLINNAALFSTLTLTPFDEIAVEDWDRMFAINTRGVFLAARAVTPSMKAQRYGKIINMSSVVVDTGRAGYAHYVASKAAVVGLTRVLATELGPWDINVNAISPHGIATEIPRKTITEDQWAGVIASQAIRKKGSVEDMVGIALFLASDESRFISGQTIGLNAGAHYN</sequence>
<dbReference type="FunFam" id="3.40.50.720:FF:000084">
    <property type="entry name" value="Short-chain dehydrogenase reductase"/>
    <property type="match status" value="1"/>
</dbReference>
<dbReference type="PROSITE" id="PS00061">
    <property type="entry name" value="ADH_SHORT"/>
    <property type="match status" value="1"/>
</dbReference>